<evidence type="ECO:0000256" key="1">
    <source>
        <dbReference type="SAM" id="MobiDB-lite"/>
    </source>
</evidence>
<dbReference type="EMBL" id="LCIE01000010">
    <property type="protein sequence ID" value="KKT49202.1"/>
    <property type="molecule type" value="Genomic_DNA"/>
</dbReference>
<organism evidence="2 3">
    <name type="scientific">Candidatus Collierbacteria bacterium GW2011_GWC2_44_18</name>
    <dbReference type="NCBI Taxonomy" id="1618392"/>
    <lineage>
        <taxon>Bacteria</taxon>
        <taxon>Candidatus Collieribacteriota</taxon>
    </lineage>
</organism>
<evidence type="ECO:0000313" key="3">
    <source>
        <dbReference type="Proteomes" id="UP000034172"/>
    </source>
</evidence>
<name>A0A0G1JZ99_9BACT</name>
<evidence type="ECO:0000313" key="2">
    <source>
        <dbReference type="EMBL" id="KKT49202.1"/>
    </source>
</evidence>
<gene>
    <name evidence="2" type="ORF">UW41_C0010G0041</name>
</gene>
<dbReference type="Proteomes" id="UP000034172">
    <property type="component" value="Unassembled WGS sequence"/>
</dbReference>
<dbReference type="STRING" id="1618392.UW41_C0010G0041"/>
<feature type="region of interest" description="Disordered" evidence="1">
    <location>
        <begin position="1"/>
        <end position="51"/>
    </location>
</feature>
<reference evidence="2 3" key="1">
    <citation type="journal article" date="2015" name="Nature">
        <title>rRNA introns, odd ribosomes, and small enigmatic genomes across a large radiation of phyla.</title>
        <authorList>
            <person name="Brown C.T."/>
            <person name="Hug L.A."/>
            <person name="Thomas B.C."/>
            <person name="Sharon I."/>
            <person name="Castelle C.J."/>
            <person name="Singh A."/>
            <person name="Wilkins M.J."/>
            <person name="Williams K.H."/>
            <person name="Banfield J.F."/>
        </authorList>
    </citation>
    <scope>NUCLEOTIDE SEQUENCE [LARGE SCALE GENOMIC DNA]</scope>
</reference>
<dbReference type="AlphaFoldDB" id="A0A0G1JZ99"/>
<proteinExistence type="predicted"/>
<accession>A0A0G1JZ99</accession>
<sequence>MASLQERLKNVYGNPKNKEEERHSWIPKRTATNPYEELKRSHGDGSLSSKRTEDLMREQEILGAAKIYIFEIVGLRLLNSYGEEDLEFKLQNFQKSWDTQFDRYGTIMVTAISELTIDMKFVNKDGQIRKVVLRNKVEEIKKREKNQ</sequence>
<comment type="caution">
    <text evidence="2">The sequence shown here is derived from an EMBL/GenBank/DDBJ whole genome shotgun (WGS) entry which is preliminary data.</text>
</comment>
<protein>
    <submittedName>
        <fullName evidence="2">Uncharacterized protein</fullName>
    </submittedName>
</protein>